<sequence>MRKALFCVLLFTLVPAGIAVASDGLKVTGGGQVIADDQAGGPGDTIAFNAQQIEGEGSDMGSFPAKGQLQVNNRTEGVRFHGVVTCIREFTDDEGQRFVRFGGFERTRSGGTGDSFVVDTMDNGQGPEGNDMIAFRQPADNADPCEDSQEGTQLRSTRLARGNVKEH</sequence>
<gene>
    <name evidence="3" type="ORF">AVDCRST_MAG91-2639</name>
</gene>
<organism evidence="3">
    <name type="scientific">uncultured Sphingomonadaceae bacterium</name>
    <dbReference type="NCBI Taxonomy" id="169976"/>
    <lineage>
        <taxon>Bacteria</taxon>
        <taxon>Pseudomonadati</taxon>
        <taxon>Pseudomonadota</taxon>
        <taxon>Alphaproteobacteria</taxon>
        <taxon>Sphingomonadales</taxon>
        <taxon>Sphingomonadaceae</taxon>
        <taxon>environmental samples</taxon>
    </lineage>
</organism>
<evidence type="ECO:0000256" key="1">
    <source>
        <dbReference type="SAM" id="MobiDB-lite"/>
    </source>
</evidence>
<feature type="chain" id="PRO_5026763255" evidence="2">
    <location>
        <begin position="22"/>
        <end position="167"/>
    </location>
</feature>
<evidence type="ECO:0000313" key="3">
    <source>
        <dbReference type="EMBL" id="CAA9527210.1"/>
    </source>
</evidence>
<dbReference type="EMBL" id="CADCVX010000470">
    <property type="protein sequence ID" value="CAA9527210.1"/>
    <property type="molecule type" value="Genomic_DNA"/>
</dbReference>
<keyword evidence="2" id="KW-0732">Signal</keyword>
<accession>A0A6J4TPI9</accession>
<feature type="region of interest" description="Disordered" evidence="1">
    <location>
        <begin position="139"/>
        <end position="167"/>
    </location>
</feature>
<dbReference type="AlphaFoldDB" id="A0A6J4TPI9"/>
<proteinExistence type="predicted"/>
<name>A0A6J4TPI9_9SPHN</name>
<evidence type="ECO:0000256" key="2">
    <source>
        <dbReference type="SAM" id="SignalP"/>
    </source>
</evidence>
<reference evidence="3" key="1">
    <citation type="submission" date="2020-02" db="EMBL/GenBank/DDBJ databases">
        <authorList>
            <person name="Meier V. D."/>
        </authorList>
    </citation>
    <scope>NUCLEOTIDE SEQUENCE</scope>
    <source>
        <strain evidence="3">AVDCRST_MAG91</strain>
    </source>
</reference>
<feature type="signal peptide" evidence="2">
    <location>
        <begin position="1"/>
        <end position="21"/>
    </location>
</feature>
<protein>
    <submittedName>
        <fullName evidence="3">Uncharacterized protein</fullName>
    </submittedName>
</protein>